<feature type="domain" description="PepSY" evidence="1">
    <location>
        <begin position="24"/>
        <end position="82"/>
    </location>
</feature>
<organism evidence="2 3">
    <name type="scientific">Sporosarcina psychrophila</name>
    <name type="common">Bacillus psychrophilus</name>
    <dbReference type="NCBI Taxonomy" id="1476"/>
    <lineage>
        <taxon>Bacteria</taxon>
        <taxon>Bacillati</taxon>
        <taxon>Bacillota</taxon>
        <taxon>Bacilli</taxon>
        <taxon>Bacillales</taxon>
        <taxon>Caryophanaceae</taxon>
        <taxon>Sporosarcina</taxon>
    </lineage>
</organism>
<accession>A0A921FVD8</accession>
<dbReference type="Proteomes" id="UP000698173">
    <property type="component" value="Unassembled WGS sequence"/>
</dbReference>
<dbReference type="InterPro" id="IPR025711">
    <property type="entry name" value="PepSY"/>
</dbReference>
<evidence type="ECO:0000259" key="1">
    <source>
        <dbReference type="Pfam" id="PF03413"/>
    </source>
</evidence>
<dbReference type="Gene3D" id="3.10.450.40">
    <property type="match status" value="1"/>
</dbReference>
<dbReference type="Pfam" id="PF03413">
    <property type="entry name" value="PepSY"/>
    <property type="match status" value="1"/>
</dbReference>
<gene>
    <name evidence="2" type="ORF">K8V56_01670</name>
</gene>
<comment type="caution">
    <text evidence="2">The sequence shown here is derived from an EMBL/GenBank/DDBJ whole genome shotgun (WGS) entry which is preliminary data.</text>
</comment>
<reference evidence="2" key="1">
    <citation type="journal article" date="2021" name="PeerJ">
        <title>Extensive microbial diversity within the chicken gut microbiome revealed by metagenomics and culture.</title>
        <authorList>
            <person name="Gilroy R."/>
            <person name="Ravi A."/>
            <person name="Getino M."/>
            <person name="Pursley I."/>
            <person name="Horton D.L."/>
            <person name="Alikhan N.F."/>
            <person name="Baker D."/>
            <person name="Gharbi K."/>
            <person name="Hall N."/>
            <person name="Watson M."/>
            <person name="Adriaenssens E.M."/>
            <person name="Foster-Nyarko E."/>
            <person name="Jarju S."/>
            <person name="Secka A."/>
            <person name="Antonio M."/>
            <person name="Oren A."/>
            <person name="Chaudhuri R.R."/>
            <person name="La Ragione R."/>
            <person name="Hildebrand F."/>
            <person name="Pallen M.J."/>
        </authorList>
    </citation>
    <scope>NUCLEOTIDE SEQUENCE</scope>
    <source>
        <strain evidence="2">CHK171-7178</strain>
    </source>
</reference>
<reference evidence="2" key="2">
    <citation type="submission" date="2021-09" db="EMBL/GenBank/DDBJ databases">
        <authorList>
            <person name="Gilroy R."/>
        </authorList>
    </citation>
    <scope>NUCLEOTIDE SEQUENCE</scope>
    <source>
        <strain evidence="2">CHK171-7178</strain>
    </source>
</reference>
<sequence>MTNHNRYNQNHHWHEHYQNPQYRRISIEQAMDIAVRRVPGQVVKAELDYDDGMLVYEIDIRTADGYKYEVKVDATTGAILKVKLD</sequence>
<evidence type="ECO:0000313" key="3">
    <source>
        <dbReference type="Proteomes" id="UP000698173"/>
    </source>
</evidence>
<dbReference type="EMBL" id="DYWT01000025">
    <property type="protein sequence ID" value="HJF30470.1"/>
    <property type="molecule type" value="Genomic_DNA"/>
</dbReference>
<name>A0A921FVD8_SPOPS</name>
<evidence type="ECO:0000313" key="2">
    <source>
        <dbReference type="EMBL" id="HJF30470.1"/>
    </source>
</evidence>
<dbReference type="AlphaFoldDB" id="A0A921FVD8"/>
<protein>
    <submittedName>
        <fullName evidence="2">PepSY domain-containing protein</fullName>
    </submittedName>
</protein>
<proteinExistence type="predicted"/>